<evidence type="ECO:0000313" key="1">
    <source>
        <dbReference type="EMBL" id="TMQ53814.1"/>
    </source>
</evidence>
<sequence length="117" mass="12682">MAALEVWPDFPPGIDRAPAGAGGMLAAIDPETGRLTRPTPEQVQRLSREAAPSLSQRFDDLPVFRLPDGALMVHLEGRFQQYVVARVDRAGKVHLDCVESPDLERATAAPAAKPVEE</sequence>
<dbReference type="NCBIfam" id="NF047450">
    <property type="entry name" value="post-PEP-CTERM_1"/>
    <property type="match status" value="1"/>
</dbReference>
<name>A0A538SR09_UNCEI</name>
<accession>A0A538SR09</accession>
<gene>
    <name evidence="1" type="ORF">E6K73_00785</name>
</gene>
<dbReference type="Proteomes" id="UP000320184">
    <property type="component" value="Unassembled WGS sequence"/>
</dbReference>
<dbReference type="AlphaFoldDB" id="A0A538SR09"/>
<protein>
    <submittedName>
        <fullName evidence="1">Uncharacterized protein</fullName>
    </submittedName>
</protein>
<proteinExistence type="predicted"/>
<comment type="caution">
    <text evidence="1">The sequence shown here is derived from an EMBL/GenBank/DDBJ whole genome shotgun (WGS) entry which is preliminary data.</text>
</comment>
<evidence type="ECO:0000313" key="2">
    <source>
        <dbReference type="Proteomes" id="UP000320184"/>
    </source>
</evidence>
<dbReference type="EMBL" id="VBOT01000008">
    <property type="protein sequence ID" value="TMQ53814.1"/>
    <property type="molecule type" value="Genomic_DNA"/>
</dbReference>
<reference evidence="1 2" key="1">
    <citation type="journal article" date="2019" name="Nat. Microbiol.">
        <title>Mediterranean grassland soil C-N compound turnover is dependent on rainfall and depth, and is mediated by genomically divergent microorganisms.</title>
        <authorList>
            <person name="Diamond S."/>
            <person name="Andeer P.F."/>
            <person name="Li Z."/>
            <person name="Crits-Christoph A."/>
            <person name="Burstein D."/>
            <person name="Anantharaman K."/>
            <person name="Lane K.R."/>
            <person name="Thomas B.C."/>
            <person name="Pan C."/>
            <person name="Northen T.R."/>
            <person name="Banfield J.F."/>
        </authorList>
    </citation>
    <scope>NUCLEOTIDE SEQUENCE [LARGE SCALE GENOMIC DNA]</scope>
    <source>
        <strain evidence="1">WS_3</strain>
    </source>
</reference>
<organism evidence="1 2">
    <name type="scientific">Eiseniibacteriota bacterium</name>
    <dbReference type="NCBI Taxonomy" id="2212470"/>
    <lineage>
        <taxon>Bacteria</taxon>
        <taxon>Candidatus Eiseniibacteriota</taxon>
    </lineage>
</organism>